<dbReference type="Proteomes" id="UP000198341">
    <property type="component" value="Chromosome 4"/>
</dbReference>
<organism evidence="1 2">
    <name type="scientific">Bathycoccus prasinos</name>
    <dbReference type="NCBI Taxonomy" id="41875"/>
    <lineage>
        <taxon>Eukaryota</taxon>
        <taxon>Viridiplantae</taxon>
        <taxon>Chlorophyta</taxon>
        <taxon>Mamiellophyceae</taxon>
        <taxon>Mamiellales</taxon>
        <taxon>Bathycoccaceae</taxon>
        <taxon>Bathycoccus</taxon>
    </lineage>
</organism>
<protein>
    <submittedName>
        <fullName evidence="1">Uncharacterized protein</fullName>
    </submittedName>
</protein>
<accession>K8EDK7</accession>
<dbReference type="OrthoDB" id="496606at2759"/>
<evidence type="ECO:0000313" key="1">
    <source>
        <dbReference type="EMBL" id="CCO16177.1"/>
    </source>
</evidence>
<dbReference type="GeneID" id="19016405"/>
<evidence type="ECO:0000313" key="2">
    <source>
        <dbReference type="Proteomes" id="UP000198341"/>
    </source>
</evidence>
<reference evidence="1 2" key="1">
    <citation type="submission" date="2011-10" db="EMBL/GenBank/DDBJ databases">
        <authorList>
            <person name="Genoscope - CEA"/>
        </authorList>
    </citation>
    <scope>NUCLEOTIDE SEQUENCE [LARGE SCALE GENOMIC DNA]</scope>
    <source>
        <strain evidence="1 2">RCC 1105</strain>
    </source>
</reference>
<dbReference type="KEGG" id="bpg:Bathy04g03790"/>
<sequence>MDYIHAVKEYMDQRDEAMSFKCKGGMMDCDGDRREFARAQAQSLSERLERGEKRTDCTVEEACTDNILGAALAGTSGFTTSEKFEKLGRPELADAPNASRPNLGF</sequence>
<dbReference type="RefSeq" id="XP_007513652.1">
    <property type="nucleotide sequence ID" value="XM_007513590.1"/>
</dbReference>
<gene>
    <name evidence="1" type="ORF">Bathy04g03790</name>
</gene>
<dbReference type="EMBL" id="FO082275">
    <property type="protein sequence ID" value="CCO16177.1"/>
    <property type="molecule type" value="Genomic_DNA"/>
</dbReference>
<dbReference type="AlphaFoldDB" id="K8EDK7"/>
<proteinExistence type="predicted"/>
<keyword evidence="2" id="KW-1185">Reference proteome</keyword>
<name>K8EDK7_9CHLO</name>